<proteinExistence type="predicted"/>
<feature type="transmembrane region" description="Helical" evidence="1">
    <location>
        <begin position="46"/>
        <end position="64"/>
    </location>
</feature>
<dbReference type="AlphaFoldDB" id="A0A9D2S243"/>
<keyword evidence="1" id="KW-0472">Membrane</keyword>
<evidence type="ECO:0000313" key="3">
    <source>
        <dbReference type="Proteomes" id="UP000824209"/>
    </source>
</evidence>
<feature type="transmembrane region" description="Helical" evidence="1">
    <location>
        <begin position="21"/>
        <end position="40"/>
    </location>
</feature>
<gene>
    <name evidence="2" type="ORF">H9943_08945</name>
</gene>
<keyword evidence="1" id="KW-0812">Transmembrane</keyword>
<dbReference type="Proteomes" id="UP000824209">
    <property type="component" value="Unassembled WGS sequence"/>
</dbReference>
<reference evidence="2" key="1">
    <citation type="journal article" date="2021" name="PeerJ">
        <title>Extensive microbial diversity within the chicken gut microbiome revealed by metagenomics and culture.</title>
        <authorList>
            <person name="Gilroy R."/>
            <person name="Ravi A."/>
            <person name="Getino M."/>
            <person name="Pursley I."/>
            <person name="Horton D.L."/>
            <person name="Alikhan N.F."/>
            <person name="Baker D."/>
            <person name="Gharbi K."/>
            <person name="Hall N."/>
            <person name="Watson M."/>
            <person name="Adriaenssens E.M."/>
            <person name="Foster-Nyarko E."/>
            <person name="Jarju S."/>
            <person name="Secka A."/>
            <person name="Antonio M."/>
            <person name="Oren A."/>
            <person name="Chaudhuri R.R."/>
            <person name="La Ragione R."/>
            <person name="Hildebrand F."/>
            <person name="Pallen M.J."/>
        </authorList>
    </citation>
    <scope>NUCLEOTIDE SEQUENCE</scope>
    <source>
        <strain evidence="2">ChiBcec8-14828</strain>
    </source>
</reference>
<comment type="caution">
    <text evidence="2">The sequence shown here is derived from an EMBL/GenBank/DDBJ whole genome shotgun (WGS) entry which is preliminary data.</text>
</comment>
<keyword evidence="1" id="KW-1133">Transmembrane helix</keyword>
<reference evidence="2" key="2">
    <citation type="submission" date="2021-04" db="EMBL/GenBank/DDBJ databases">
        <authorList>
            <person name="Gilroy R."/>
        </authorList>
    </citation>
    <scope>NUCLEOTIDE SEQUENCE</scope>
    <source>
        <strain evidence="2">ChiBcec8-14828</strain>
    </source>
</reference>
<name>A0A9D2S243_9FIRM</name>
<protein>
    <submittedName>
        <fullName evidence="2">Uncharacterized protein</fullName>
    </submittedName>
</protein>
<evidence type="ECO:0000256" key="1">
    <source>
        <dbReference type="SAM" id="Phobius"/>
    </source>
</evidence>
<accession>A0A9D2S243</accession>
<feature type="transmembrane region" description="Helical" evidence="1">
    <location>
        <begin position="94"/>
        <end position="112"/>
    </location>
</feature>
<feature type="transmembrane region" description="Helical" evidence="1">
    <location>
        <begin position="71"/>
        <end position="88"/>
    </location>
</feature>
<evidence type="ECO:0000313" key="2">
    <source>
        <dbReference type="EMBL" id="HJB40506.1"/>
    </source>
</evidence>
<organism evidence="2 3">
    <name type="scientific">Candidatus Ruthenibacterium avium</name>
    <dbReference type="NCBI Taxonomy" id="2838751"/>
    <lineage>
        <taxon>Bacteria</taxon>
        <taxon>Bacillati</taxon>
        <taxon>Bacillota</taxon>
        <taxon>Clostridia</taxon>
        <taxon>Eubacteriales</taxon>
        <taxon>Oscillospiraceae</taxon>
        <taxon>Ruthenibacterium</taxon>
    </lineage>
</organism>
<sequence>MGPLSKNQFYMVHANKRDKGNIRAAAILGYICAAATLLLGLLMQNYFIIIDVALILGFSLGVHIGKSRACAVLLLIYAIINLIISLITTGQITGWWLIIVGVCGIMGTFNFYKDYRNYLATFDQQPMISE</sequence>
<dbReference type="EMBL" id="DWYA01000078">
    <property type="protein sequence ID" value="HJB40506.1"/>
    <property type="molecule type" value="Genomic_DNA"/>
</dbReference>